<keyword evidence="12" id="KW-0539">Nucleus</keyword>
<proteinExistence type="inferred from homology"/>
<evidence type="ECO:0000259" key="14">
    <source>
        <dbReference type="Pfam" id="PF17846"/>
    </source>
</evidence>
<dbReference type="InterPro" id="IPR027073">
    <property type="entry name" value="5_3_exoribonuclease"/>
</dbReference>
<dbReference type="EMBL" id="OIVN01002090">
    <property type="protein sequence ID" value="SPD00441.1"/>
    <property type="molecule type" value="Genomic_DNA"/>
</dbReference>
<keyword evidence="5" id="KW-0698">rRNA processing</keyword>
<sequence length="350" mass="40369">MGIPSFYRWLLERYPLSVVDVIEDEPPVTDTSQPNPNGLEFDNLYLDMNGIVHPCFHPEGLPAPNSYDQIFTAVFDYIDRIFSIVRPRKLILLAIDGVAPRAKMNQQRTRRFKAAKEAADEASEKESVFESEEEKAVHLERRKKMDSNVITPGTEFMALLSSALRYYIHLRMNNEPGWKGIKVILSDANVPGEGEHKIMSYIRSQRNLPGYDPNTRHCIYGLDADLIMLALATHEIHFSILREDVRREGSFDKNLKPENYSSQGKMEMEVVGENPEDYISRQKFQFLHIWILREYLGLDMKIKGGEPVERMVDDFVFMCLFVGNDFLPHIPSLEISEVVQDFFSCKRLVS</sequence>
<keyword evidence="10" id="KW-0805">Transcription regulation</keyword>
<evidence type="ECO:0000256" key="7">
    <source>
        <dbReference type="ARBA" id="ARBA00022722"/>
    </source>
</evidence>
<comment type="similarity">
    <text evidence="2">Belongs to the 5'-3' exonuclease family. XRN2/RAT1 subfamily.</text>
</comment>
<dbReference type="InterPro" id="IPR004859">
    <property type="entry name" value="Xrn1_N"/>
</dbReference>
<evidence type="ECO:0000256" key="2">
    <source>
        <dbReference type="ARBA" id="ARBA00006994"/>
    </source>
</evidence>
<dbReference type="CDD" id="cd18673">
    <property type="entry name" value="PIN_XRN1-2-like"/>
    <property type="match status" value="1"/>
</dbReference>
<evidence type="ECO:0000313" key="15">
    <source>
        <dbReference type="EMBL" id="SPD00441.1"/>
    </source>
</evidence>
<keyword evidence="11" id="KW-0804">Transcription</keyword>
<evidence type="ECO:0000256" key="11">
    <source>
        <dbReference type="ARBA" id="ARBA00023163"/>
    </source>
</evidence>
<evidence type="ECO:0000256" key="5">
    <source>
        <dbReference type="ARBA" id="ARBA00022552"/>
    </source>
</evidence>
<dbReference type="GO" id="GO:0003723">
    <property type="term" value="F:RNA binding"/>
    <property type="evidence" value="ECO:0007669"/>
    <property type="project" value="TreeGrafter"/>
</dbReference>
<keyword evidence="8" id="KW-0378">Hydrolase</keyword>
<feature type="domain" description="Xrn1 helical" evidence="14">
    <location>
        <begin position="308"/>
        <end position="340"/>
    </location>
</feature>
<dbReference type="InterPro" id="IPR041412">
    <property type="entry name" value="Xrn1_helical"/>
</dbReference>
<dbReference type="GO" id="GO:0006397">
    <property type="term" value="P:mRNA processing"/>
    <property type="evidence" value="ECO:0007669"/>
    <property type="project" value="UniProtKB-KW"/>
</dbReference>
<keyword evidence="4" id="KW-0806">Transcription termination</keyword>
<keyword evidence="7" id="KW-0540">Nuclease</keyword>
<gene>
    <name evidence="15" type="ORF">FSB_LOCUS28323</name>
</gene>
<protein>
    <recommendedName>
        <fullName evidence="3">5'-3' exoribonuclease 2</fullName>
    </recommendedName>
</protein>
<dbReference type="GO" id="GO:0005634">
    <property type="term" value="C:nucleus"/>
    <property type="evidence" value="ECO:0007669"/>
    <property type="project" value="UniProtKB-SubCell"/>
</dbReference>
<keyword evidence="6" id="KW-0507">mRNA processing</keyword>
<dbReference type="GO" id="GO:0006353">
    <property type="term" value="P:DNA-templated transcription termination"/>
    <property type="evidence" value="ECO:0007669"/>
    <property type="project" value="UniProtKB-KW"/>
</dbReference>
<feature type="domain" description="Xrn1 N-terminal" evidence="13">
    <location>
        <begin position="1"/>
        <end position="244"/>
    </location>
</feature>
<reference evidence="15" key="1">
    <citation type="submission" date="2018-02" db="EMBL/GenBank/DDBJ databases">
        <authorList>
            <person name="Cohen D.B."/>
            <person name="Kent A.D."/>
        </authorList>
    </citation>
    <scope>NUCLEOTIDE SEQUENCE</scope>
</reference>
<dbReference type="PANTHER" id="PTHR12341:SF53">
    <property type="entry name" value="5'-3' EXORIBONUCLEASE"/>
    <property type="match status" value="1"/>
</dbReference>
<dbReference type="FunFam" id="3.40.50.12390:FF:000005">
    <property type="entry name" value="5'-3' exoribonuclease 2"/>
    <property type="match status" value="1"/>
</dbReference>
<evidence type="ECO:0000259" key="13">
    <source>
        <dbReference type="Pfam" id="PF03159"/>
    </source>
</evidence>
<dbReference type="Pfam" id="PF17846">
    <property type="entry name" value="XRN_M"/>
    <property type="match status" value="1"/>
</dbReference>
<dbReference type="Gene3D" id="3.40.50.12390">
    <property type="match status" value="1"/>
</dbReference>
<evidence type="ECO:0000256" key="10">
    <source>
        <dbReference type="ARBA" id="ARBA00023015"/>
    </source>
</evidence>
<dbReference type="GO" id="GO:0006364">
    <property type="term" value="P:rRNA processing"/>
    <property type="evidence" value="ECO:0007669"/>
    <property type="project" value="UniProtKB-KW"/>
</dbReference>
<dbReference type="Pfam" id="PF03159">
    <property type="entry name" value="XRN_N"/>
    <property type="match status" value="1"/>
</dbReference>
<evidence type="ECO:0000256" key="6">
    <source>
        <dbReference type="ARBA" id="ARBA00022664"/>
    </source>
</evidence>
<dbReference type="AlphaFoldDB" id="A0A2N9GM89"/>
<name>A0A2N9GM89_FAGSY</name>
<organism evidence="15">
    <name type="scientific">Fagus sylvatica</name>
    <name type="common">Beechnut</name>
    <dbReference type="NCBI Taxonomy" id="28930"/>
    <lineage>
        <taxon>Eukaryota</taxon>
        <taxon>Viridiplantae</taxon>
        <taxon>Streptophyta</taxon>
        <taxon>Embryophyta</taxon>
        <taxon>Tracheophyta</taxon>
        <taxon>Spermatophyta</taxon>
        <taxon>Magnoliopsida</taxon>
        <taxon>eudicotyledons</taxon>
        <taxon>Gunneridae</taxon>
        <taxon>Pentapetalae</taxon>
        <taxon>rosids</taxon>
        <taxon>fabids</taxon>
        <taxon>Fagales</taxon>
        <taxon>Fagaceae</taxon>
        <taxon>Fagus</taxon>
    </lineage>
</organism>
<comment type="subcellular location">
    <subcellularLocation>
        <location evidence="1">Nucleus</location>
    </subcellularLocation>
</comment>
<dbReference type="PANTHER" id="PTHR12341">
    <property type="entry name" value="5'-&gt;3' EXORIBONUCLEASE"/>
    <property type="match status" value="1"/>
</dbReference>
<evidence type="ECO:0000256" key="12">
    <source>
        <dbReference type="ARBA" id="ARBA00023242"/>
    </source>
</evidence>
<evidence type="ECO:0000256" key="3">
    <source>
        <dbReference type="ARBA" id="ARBA00013845"/>
    </source>
</evidence>
<evidence type="ECO:0000256" key="8">
    <source>
        <dbReference type="ARBA" id="ARBA00022801"/>
    </source>
</evidence>
<evidence type="ECO:0000256" key="1">
    <source>
        <dbReference type="ARBA" id="ARBA00004123"/>
    </source>
</evidence>
<keyword evidence="9" id="KW-0269">Exonuclease</keyword>
<evidence type="ECO:0000256" key="9">
    <source>
        <dbReference type="ARBA" id="ARBA00022839"/>
    </source>
</evidence>
<evidence type="ECO:0000256" key="4">
    <source>
        <dbReference type="ARBA" id="ARBA00022472"/>
    </source>
</evidence>
<accession>A0A2N9GM89</accession>
<dbReference type="GO" id="GO:0004534">
    <property type="term" value="F:5'-3' RNA exonuclease activity"/>
    <property type="evidence" value="ECO:0007669"/>
    <property type="project" value="TreeGrafter"/>
</dbReference>
<dbReference type="GO" id="GO:0000956">
    <property type="term" value="P:nuclear-transcribed mRNA catabolic process"/>
    <property type="evidence" value="ECO:0007669"/>
    <property type="project" value="TreeGrafter"/>
</dbReference>
<dbReference type="FunFam" id="3.40.50.12390:FF:000003">
    <property type="entry name" value="5'-3' exoribonuclease"/>
    <property type="match status" value="1"/>
</dbReference>